<dbReference type="Proteomes" id="UP000034595">
    <property type="component" value="Unassembled WGS sequence"/>
</dbReference>
<accession>A0A0G1KBG3</accession>
<gene>
    <name evidence="2" type="ORF">UW78_C0021G0012</name>
</gene>
<dbReference type="InterPro" id="IPR035069">
    <property type="entry name" value="TTHA1013/TTHA0281-like"/>
</dbReference>
<reference evidence="2 3" key="1">
    <citation type="journal article" date="2015" name="Nature">
        <title>rRNA introns, odd ribosomes, and small enigmatic genomes across a large radiation of phyla.</title>
        <authorList>
            <person name="Brown C.T."/>
            <person name="Hug L.A."/>
            <person name="Thomas B.C."/>
            <person name="Sharon I."/>
            <person name="Castelle C.J."/>
            <person name="Singh A."/>
            <person name="Wilkins M.J."/>
            <person name="Williams K.H."/>
            <person name="Banfield J.F."/>
        </authorList>
    </citation>
    <scope>NUCLEOTIDE SEQUENCE [LARGE SCALE GENOMIC DNA]</scope>
</reference>
<evidence type="ECO:0000313" key="3">
    <source>
        <dbReference type="Proteomes" id="UP000034595"/>
    </source>
</evidence>
<dbReference type="InterPro" id="IPR031807">
    <property type="entry name" value="HicB-like"/>
</dbReference>
<dbReference type="Pfam" id="PF15919">
    <property type="entry name" value="HicB_lk_antitox"/>
    <property type="match status" value="1"/>
</dbReference>
<proteinExistence type="predicted"/>
<dbReference type="SUPFAM" id="SSF143100">
    <property type="entry name" value="TTHA1013/TTHA0281-like"/>
    <property type="match status" value="1"/>
</dbReference>
<dbReference type="AlphaFoldDB" id="A0A0G1KBG3"/>
<dbReference type="InterPro" id="IPR051404">
    <property type="entry name" value="TA_system_antitoxin"/>
</dbReference>
<protein>
    <recommendedName>
        <fullName evidence="1">HicB-like antitoxin of toxin-antitoxin system domain-containing protein</fullName>
    </recommendedName>
</protein>
<comment type="caution">
    <text evidence="2">The sequence shown here is derived from an EMBL/GenBank/DDBJ whole genome shotgun (WGS) entry which is preliminary data.</text>
</comment>
<name>A0A0G1KBG3_9BACT</name>
<sequence length="85" mass="9870">MAKRSRTLYFKVLIEQDEDGLYVASVPELPGCYTQGKTLEQVRERIREVIGLVLESDKEIKSEKFRSPGTQTRFFGIEDMHLQYA</sequence>
<dbReference type="EMBL" id="LCJQ01000021">
    <property type="protein sequence ID" value="KKT80948.1"/>
    <property type="molecule type" value="Genomic_DNA"/>
</dbReference>
<evidence type="ECO:0000259" key="1">
    <source>
        <dbReference type="Pfam" id="PF15919"/>
    </source>
</evidence>
<dbReference type="PATRIC" id="fig|1618610.3.peg.670"/>
<organism evidence="2 3">
    <name type="scientific">Candidatus Azambacteria bacterium GW2011_GWA1_44_9</name>
    <dbReference type="NCBI Taxonomy" id="1618610"/>
    <lineage>
        <taxon>Bacteria</taxon>
        <taxon>Candidatus Azamiibacteriota</taxon>
    </lineage>
</organism>
<dbReference type="PANTHER" id="PTHR34504">
    <property type="entry name" value="ANTITOXIN HICB"/>
    <property type="match status" value="1"/>
</dbReference>
<dbReference type="Gene3D" id="3.30.160.250">
    <property type="match status" value="1"/>
</dbReference>
<evidence type="ECO:0000313" key="2">
    <source>
        <dbReference type="EMBL" id="KKT80948.1"/>
    </source>
</evidence>
<dbReference type="PANTHER" id="PTHR34504:SF2">
    <property type="entry name" value="UPF0150 PROTEIN SSL0259"/>
    <property type="match status" value="1"/>
</dbReference>
<feature type="domain" description="HicB-like antitoxin of toxin-antitoxin system" evidence="1">
    <location>
        <begin position="10"/>
        <end position="56"/>
    </location>
</feature>